<gene>
    <name evidence="9" type="primary">RBE</name>
    <name evidence="9" type="ORF">KSP39_PZI006415</name>
</gene>
<dbReference type="InterPro" id="IPR052426">
    <property type="entry name" value="Plant_dev_regulator"/>
</dbReference>
<keyword evidence="3" id="KW-0863">Zinc-finger</keyword>
<evidence type="ECO:0000256" key="1">
    <source>
        <dbReference type="ARBA" id="ARBA00004123"/>
    </source>
</evidence>
<keyword evidence="2" id="KW-0479">Metal-binding</keyword>
<name>A0AAP0GA52_9ASPA</name>
<organism evidence="9 10">
    <name type="scientific">Platanthera zijinensis</name>
    <dbReference type="NCBI Taxonomy" id="2320716"/>
    <lineage>
        <taxon>Eukaryota</taxon>
        <taxon>Viridiplantae</taxon>
        <taxon>Streptophyta</taxon>
        <taxon>Embryophyta</taxon>
        <taxon>Tracheophyta</taxon>
        <taxon>Spermatophyta</taxon>
        <taxon>Magnoliopsida</taxon>
        <taxon>Liliopsida</taxon>
        <taxon>Asparagales</taxon>
        <taxon>Orchidaceae</taxon>
        <taxon>Orchidoideae</taxon>
        <taxon>Orchideae</taxon>
        <taxon>Orchidinae</taxon>
        <taxon>Platanthera</taxon>
    </lineage>
</organism>
<dbReference type="PROSITE" id="PS00028">
    <property type="entry name" value="ZINC_FINGER_C2H2_1"/>
    <property type="match status" value="1"/>
</dbReference>
<evidence type="ECO:0000256" key="6">
    <source>
        <dbReference type="ARBA" id="ARBA00023163"/>
    </source>
</evidence>
<sequence length="93" mass="10673">MLTHGRRPSSRKSLPAAIYGAVWPPKSYTCSFCFREFRFAQAPGGHMNVHCRGRTRLKQEAWSPNFANIPTNSLGFDFSVFFYPRTPQFLVQT</sequence>
<keyword evidence="10" id="KW-1185">Reference proteome</keyword>
<keyword evidence="6" id="KW-0804">Transcription</keyword>
<comment type="subcellular location">
    <subcellularLocation>
        <location evidence="1">Nucleus</location>
    </subcellularLocation>
</comment>
<protein>
    <submittedName>
        <fullName evidence="9">Transcriptional regulator RABBIT EARS</fullName>
    </submittedName>
</protein>
<feature type="domain" description="C2H2-type" evidence="8">
    <location>
        <begin position="30"/>
        <end position="50"/>
    </location>
</feature>
<evidence type="ECO:0000256" key="3">
    <source>
        <dbReference type="ARBA" id="ARBA00022771"/>
    </source>
</evidence>
<keyword evidence="7" id="KW-0539">Nucleus</keyword>
<proteinExistence type="predicted"/>
<evidence type="ECO:0000259" key="8">
    <source>
        <dbReference type="PROSITE" id="PS00028"/>
    </source>
</evidence>
<evidence type="ECO:0000256" key="7">
    <source>
        <dbReference type="ARBA" id="ARBA00023242"/>
    </source>
</evidence>
<accession>A0AAP0GA52</accession>
<comment type="caution">
    <text evidence="9">The sequence shown here is derived from an EMBL/GenBank/DDBJ whole genome shotgun (WGS) entry which is preliminary data.</text>
</comment>
<dbReference type="GO" id="GO:0008270">
    <property type="term" value="F:zinc ion binding"/>
    <property type="evidence" value="ECO:0007669"/>
    <property type="project" value="UniProtKB-KW"/>
</dbReference>
<evidence type="ECO:0000313" key="9">
    <source>
        <dbReference type="EMBL" id="KAK8947310.1"/>
    </source>
</evidence>
<keyword evidence="4" id="KW-0862">Zinc</keyword>
<evidence type="ECO:0000256" key="5">
    <source>
        <dbReference type="ARBA" id="ARBA00023015"/>
    </source>
</evidence>
<dbReference type="PANTHER" id="PTHR45801:SF5">
    <property type="entry name" value="OS05G0286100 PROTEIN"/>
    <property type="match status" value="1"/>
</dbReference>
<dbReference type="InterPro" id="IPR013087">
    <property type="entry name" value="Znf_C2H2_type"/>
</dbReference>
<dbReference type="GO" id="GO:0005634">
    <property type="term" value="C:nucleus"/>
    <property type="evidence" value="ECO:0007669"/>
    <property type="project" value="UniProtKB-SubCell"/>
</dbReference>
<dbReference type="PANTHER" id="PTHR45801">
    <property type="entry name" value="OS07G0101800 PROTEIN"/>
    <property type="match status" value="1"/>
</dbReference>
<evidence type="ECO:0000313" key="10">
    <source>
        <dbReference type="Proteomes" id="UP001418222"/>
    </source>
</evidence>
<evidence type="ECO:0000256" key="4">
    <source>
        <dbReference type="ARBA" id="ARBA00022833"/>
    </source>
</evidence>
<dbReference type="EMBL" id="JBBWWQ010000005">
    <property type="protein sequence ID" value="KAK8947310.1"/>
    <property type="molecule type" value="Genomic_DNA"/>
</dbReference>
<dbReference type="AlphaFoldDB" id="A0AAP0GA52"/>
<dbReference type="Proteomes" id="UP001418222">
    <property type="component" value="Unassembled WGS sequence"/>
</dbReference>
<keyword evidence="5" id="KW-0805">Transcription regulation</keyword>
<reference evidence="9 10" key="1">
    <citation type="journal article" date="2022" name="Nat. Plants">
        <title>Genomes of leafy and leafless Platanthera orchids illuminate the evolution of mycoheterotrophy.</title>
        <authorList>
            <person name="Li M.H."/>
            <person name="Liu K.W."/>
            <person name="Li Z."/>
            <person name="Lu H.C."/>
            <person name="Ye Q.L."/>
            <person name="Zhang D."/>
            <person name="Wang J.Y."/>
            <person name="Li Y.F."/>
            <person name="Zhong Z.M."/>
            <person name="Liu X."/>
            <person name="Yu X."/>
            <person name="Liu D.K."/>
            <person name="Tu X.D."/>
            <person name="Liu B."/>
            <person name="Hao Y."/>
            <person name="Liao X.Y."/>
            <person name="Jiang Y.T."/>
            <person name="Sun W.H."/>
            <person name="Chen J."/>
            <person name="Chen Y.Q."/>
            <person name="Ai Y."/>
            <person name="Zhai J.W."/>
            <person name="Wu S.S."/>
            <person name="Zhou Z."/>
            <person name="Hsiao Y.Y."/>
            <person name="Wu W.L."/>
            <person name="Chen Y.Y."/>
            <person name="Lin Y.F."/>
            <person name="Hsu J.L."/>
            <person name="Li C.Y."/>
            <person name="Wang Z.W."/>
            <person name="Zhao X."/>
            <person name="Zhong W.Y."/>
            <person name="Ma X.K."/>
            <person name="Ma L."/>
            <person name="Huang J."/>
            <person name="Chen G.Z."/>
            <person name="Huang M.Z."/>
            <person name="Huang L."/>
            <person name="Peng D.H."/>
            <person name="Luo Y.B."/>
            <person name="Zou S.Q."/>
            <person name="Chen S.P."/>
            <person name="Lan S."/>
            <person name="Tsai W.C."/>
            <person name="Van de Peer Y."/>
            <person name="Liu Z.J."/>
        </authorList>
    </citation>
    <scope>NUCLEOTIDE SEQUENCE [LARGE SCALE GENOMIC DNA]</scope>
    <source>
        <strain evidence="9">Lor287</strain>
    </source>
</reference>
<evidence type="ECO:0000256" key="2">
    <source>
        <dbReference type="ARBA" id="ARBA00022723"/>
    </source>
</evidence>